<feature type="coiled-coil region" evidence="1">
    <location>
        <begin position="34"/>
        <end position="61"/>
    </location>
</feature>
<evidence type="ECO:0000256" key="2">
    <source>
        <dbReference type="SAM" id="MobiDB-lite"/>
    </source>
</evidence>
<keyword evidence="1" id="KW-0175">Coiled coil</keyword>
<gene>
    <name evidence="3" type="ORF">KN815_10605</name>
</gene>
<feature type="region of interest" description="Disordered" evidence="2">
    <location>
        <begin position="179"/>
        <end position="239"/>
    </location>
</feature>
<feature type="compositionally biased region" description="Polar residues" evidence="2">
    <location>
        <begin position="216"/>
        <end position="225"/>
    </location>
</feature>
<proteinExistence type="predicted"/>
<keyword evidence="4" id="KW-1185">Reference proteome</keyword>
<evidence type="ECO:0008006" key="5">
    <source>
        <dbReference type="Google" id="ProtNLM"/>
    </source>
</evidence>
<evidence type="ECO:0000313" key="3">
    <source>
        <dbReference type="EMBL" id="MBU3864510.1"/>
    </source>
</evidence>
<evidence type="ECO:0000313" key="4">
    <source>
        <dbReference type="Proteomes" id="UP000720508"/>
    </source>
</evidence>
<dbReference type="EMBL" id="JAHLEM010000090">
    <property type="protein sequence ID" value="MBU3864510.1"/>
    <property type="molecule type" value="Genomic_DNA"/>
</dbReference>
<accession>A0ABS6CCK1</accession>
<protein>
    <recommendedName>
        <fullName evidence="5">DUF222 domain-containing protein</fullName>
    </recommendedName>
</protein>
<name>A0ABS6CCK1_9ACTN</name>
<comment type="caution">
    <text evidence="3">The sequence shown here is derived from an EMBL/GenBank/DDBJ whole genome shotgun (WGS) entry which is preliminary data.</text>
</comment>
<organism evidence="3 4">
    <name type="scientific">Streptomyces niphimycinicus</name>
    <dbReference type="NCBI Taxonomy" id="2842201"/>
    <lineage>
        <taxon>Bacteria</taxon>
        <taxon>Bacillati</taxon>
        <taxon>Actinomycetota</taxon>
        <taxon>Actinomycetes</taxon>
        <taxon>Kitasatosporales</taxon>
        <taxon>Streptomycetaceae</taxon>
        <taxon>Streptomyces</taxon>
    </lineage>
</organism>
<reference evidence="3 4" key="1">
    <citation type="submission" date="2021-06" db="EMBL/GenBank/DDBJ databases">
        <authorList>
            <person name="Pan X."/>
        </authorList>
    </citation>
    <scope>NUCLEOTIDE SEQUENCE [LARGE SCALE GENOMIC DNA]</scope>
    <source>
        <strain evidence="3 4">4503</strain>
    </source>
</reference>
<dbReference type="Proteomes" id="UP000720508">
    <property type="component" value="Unassembled WGS sequence"/>
</dbReference>
<feature type="region of interest" description="Disordered" evidence="2">
    <location>
        <begin position="1"/>
        <end position="23"/>
    </location>
</feature>
<evidence type="ECO:0000256" key="1">
    <source>
        <dbReference type="SAM" id="Coils"/>
    </source>
</evidence>
<sequence length="239" mass="25135">MLTTLTAPDSNGDGPAGDRQDVPDRLREAAGEIKEELGSALEAARSQLVSLRRDIADVRAAVEELRPRPDATAETAATEVSAEHSALLKTTARVSSASLLCHRDIWEFITAHAGRHPHFRVPPQVADEGDERIRAALSGRSLIALLISLHSTKHTASDGDGDRELATTLYERIEESLTGLTPSGKPVTITLDDRTAPAPNTLTAESGTEAGGKPENTGTPPASTEQDADPGEEAGPATA</sequence>